<dbReference type="AlphaFoldDB" id="A0A6G1HKB1"/>
<evidence type="ECO:0000313" key="1">
    <source>
        <dbReference type="EMBL" id="KAF2396344.1"/>
    </source>
</evidence>
<proteinExistence type="predicted"/>
<evidence type="ECO:0000313" key="2">
    <source>
        <dbReference type="Proteomes" id="UP000799640"/>
    </source>
</evidence>
<dbReference type="EMBL" id="ML996707">
    <property type="protein sequence ID" value="KAF2396344.1"/>
    <property type="molecule type" value="Genomic_DNA"/>
</dbReference>
<reference evidence="1" key="1">
    <citation type="journal article" date="2020" name="Stud. Mycol.">
        <title>101 Dothideomycetes genomes: a test case for predicting lifestyles and emergence of pathogens.</title>
        <authorList>
            <person name="Haridas S."/>
            <person name="Albert R."/>
            <person name="Binder M."/>
            <person name="Bloem J."/>
            <person name="Labutti K."/>
            <person name="Salamov A."/>
            <person name="Andreopoulos B."/>
            <person name="Baker S."/>
            <person name="Barry K."/>
            <person name="Bills G."/>
            <person name="Bluhm B."/>
            <person name="Cannon C."/>
            <person name="Castanera R."/>
            <person name="Culley D."/>
            <person name="Daum C."/>
            <person name="Ezra D."/>
            <person name="Gonzalez J."/>
            <person name="Henrissat B."/>
            <person name="Kuo A."/>
            <person name="Liang C."/>
            <person name="Lipzen A."/>
            <person name="Lutzoni F."/>
            <person name="Magnuson J."/>
            <person name="Mondo S."/>
            <person name="Nolan M."/>
            <person name="Ohm R."/>
            <person name="Pangilinan J."/>
            <person name="Park H.-J."/>
            <person name="Ramirez L."/>
            <person name="Alfaro M."/>
            <person name="Sun H."/>
            <person name="Tritt A."/>
            <person name="Yoshinaga Y."/>
            <person name="Zwiers L.-H."/>
            <person name="Turgeon B."/>
            <person name="Goodwin S."/>
            <person name="Spatafora J."/>
            <person name="Crous P."/>
            <person name="Grigoriev I."/>
        </authorList>
    </citation>
    <scope>NUCLEOTIDE SEQUENCE</scope>
    <source>
        <strain evidence="1">CBS 262.69</strain>
    </source>
</reference>
<dbReference type="Proteomes" id="UP000799640">
    <property type="component" value="Unassembled WGS sequence"/>
</dbReference>
<keyword evidence="2" id="KW-1185">Reference proteome</keyword>
<protein>
    <submittedName>
        <fullName evidence="1">Uncharacterized protein</fullName>
    </submittedName>
</protein>
<accession>A0A6G1HKB1</accession>
<dbReference type="OrthoDB" id="62952at2759"/>
<gene>
    <name evidence="1" type="ORF">EJ06DRAFT_534072</name>
</gene>
<organism evidence="1 2">
    <name type="scientific">Trichodelitschia bisporula</name>
    <dbReference type="NCBI Taxonomy" id="703511"/>
    <lineage>
        <taxon>Eukaryota</taxon>
        <taxon>Fungi</taxon>
        <taxon>Dikarya</taxon>
        <taxon>Ascomycota</taxon>
        <taxon>Pezizomycotina</taxon>
        <taxon>Dothideomycetes</taxon>
        <taxon>Dothideomycetes incertae sedis</taxon>
        <taxon>Phaeotrichales</taxon>
        <taxon>Phaeotrichaceae</taxon>
        <taxon>Trichodelitschia</taxon>
    </lineage>
</organism>
<sequence>MHPLGLLVTLVLAITLHFVAWKLLSARLPRRRVDPRLTFMGLPRELRDKVFDLLVDTKPTPQPPAHSIIPWSARLPVPLKRWVPSFLAPKPRRKKSVVRAWLNNLTLVSRQFGTEFKDALYRRSTFEFVIDASSPRHPLTDNPSMLCHVRYAAVYMRASSQLVGAFDPRTVTKEWLLQKRVFKAMEQMTDLKVMNLEIQAQGNEMWNPLWLWYYTSQAFKKNHVRQFDRIHFSLQSGTYREPNHLKRNAEGRWEWQCPKGHWVMDDIQGFEAVHSFCGHIYQVCTICEPPTVVEEQAQEEEGEDAVD</sequence>
<name>A0A6G1HKB1_9PEZI</name>